<keyword evidence="1" id="KW-0812">Transmembrane</keyword>
<reference evidence="2 3" key="1">
    <citation type="submission" date="2018-12" db="EMBL/GenBank/DDBJ databases">
        <title>Bacillus chawlae sp. nov., Bacillus glennii sp. nov., and Bacillus saganii sp. nov. Isolated from the Vehicle Assembly Building at Kennedy Space Center where the Viking Spacecraft were Assembled.</title>
        <authorList>
            <person name="Seuylemezian A."/>
            <person name="Vaishampayan P."/>
        </authorList>
    </citation>
    <scope>NUCLEOTIDE SEQUENCE [LARGE SCALE GENOMIC DNA]</scope>
    <source>
        <strain evidence="2 3">L5</strain>
    </source>
</reference>
<feature type="transmembrane region" description="Helical" evidence="1">
    <location>
        <begin position="37"/>
        <end position="58"/>
    </location>
</feature>
<gene>
    <name evidence="2" type="ORF">ELQ35_08375</name>
</gene>
<keyword evidence="1" id="KW-1133">Transmembrane helix</keyword>
<keyword evidence="1" id="KW-0472">Membrane</keyword>
<evidence type="ECO:0000256" key="1">
    <source>
        <dbReference type="SAM" id="Phobius"/>
    </source>
</evidence>
<keyword evidence="3" id="KW-1185">Reference proteome</keyword>
<dbReference type="AlphaFoldDB" id="A0A433HPW1"/>
<accession>A0A433HPW1</accession>
<feature type="transmembrane region" description="Helical" evidence="1">
    <location>
        <begin position="105"/>
        <end position="125"/>
    </location>
</feature>
<dbReference type="PIRSF" id="PIRSF030092">
    <property type="entry name" value="UCP030092"/>
    <property type="match status" value="1"/>
</dbReference>
<protein>
    <submittedName>
        <fullName evidence="2">DUF3397 domain-containing protein</fullName>
    </submittedName>
</protein>
<proteinExistence type="predicted"/>
<dbReference type="RefSeq" id="WP_126864367.1">
    <property type="nucleotide sequence ID" value="NZ_JAUSTX010000001.1"/>
</dbReference>
<name>A0A433HPW1_9BACI</name>
<feature type="transmembrane region" description="Helical" evidence="1">
    <location>
        <begin position="6"/>
        <end position="25"/>
    </location>
</feature>
<dbReference type="InterPro" id="IPR016945">
    <property type="entry name" value="UCP030092"/>
</dbReference>
<feature type="transmembrane region" description="Helical" evidence="1">
    <location>
        <begin position="64"/>
        <end position="85"/>
    </location>
</feature>
<evidence type="ECO:0000313" key="2">
    <source>
        <dbReference type="EMBL" id="RUQ30345.1"/>
    </source>
</evidence>
<dbReference type="Pfam" id="PF11877">
    <property type="entry name" value="DUF3397"/>
    <property type="match status" value="1"/>
</dbReference>
<dbReference type="OrthoDB" id="2353183at2"/>
<dbReference type="EMBL" id="RYZZ01000007">
    <property type="protein sequence ID" value="RUQ30345.1"/>
    <property type="molecule type" value="Genomic_DNA"/>
</dbReference>
<dbReference type="InterPro" id="IPR024515">
    <property type="entry name" value="DUF3397"/>
</dbReference>
<evidence type="ECO:0000313" key="3">
    <source>
        <dbReference type="Proteomes" id="UP000267430"/>
    </source>
</evidence>
<dbReference type="Proteomes" id="UP000267430">
    <property type="component" value="Unassembled WGS sequence"/>
</dbReference>
<organism evidence="2 3">
    <name type="scientific">Peribacillus cavernae</name>
    <dbReference type="NCBI Taxonomy" id="1674310"/>
    <lineage>
        <taxon>Bacteria</taxon>
        <taxon>Bacillati</taxon>
        <taxon>Bacillota</taxon>
        <taxon>Bacilli</taxon>
        <taxon>Bacillales</taxon>
        <taxon>Bacillaceae</taxon>
        <taxon>Peribacillus</taxon>
    </lineage>
</organism>
<sequence>MTTIFSSVFATFITIPLIAYIILFVSFKQITKNHRRAVHLSMDISTLLFILSVHYLIVAIWGHSVFWLLLMVMIALAVLVVIVHYKVKNEVDIHKVIKGFWRVNFAFFFCTHIILVLCGLVYRIATALI</sequence>
<comment type="caution">
    <text evidence="2">The sequence shown here is derived from an EMBL/GenBank/DDBJ whole genome shotgun (WGS) entry which is preliminary data.</text>
</comment>